<dbReference type="EMBL" id="ABLOMU010000009">
    <property type="protein sequence ID" value="EKT4440663.1"/>
    <property type="molecule type" value="Genomic_DNA"/>
</dbReference>
<dbReference type="GO" id="GO:0009360">
    <property type="term" value="C:DNA polymerase III complex"/>
    <property type="evidence" value="ECO:0007669"/>
    <property type="project" value="InterPro"/>
</dbReference>
<dbReference type="PANTHER" id="PTHR30478:SF0">
    <property type="entry name" value="BETA SLIDING CLAMP"/>
    <property type="match status" value="1"/>
</dbReference>
<evidence type="ECO:0000313" key="13">
    <source>
        <dbReference type="EMBL" id="EKT4440663.1"/>
    </source>
</evidence>
<dbReference type="Gene3D" id="3.10.150.10">
    <property type="entry name" value="DNA Polymerase III, subunit A, domain 2"/>
    <property type="match status" value="1"/>
</dbReference>
<evidence type="ECO:0000259" key="12">
    <source>
        <dbReference type="Pfam" id="PF02767"/>
    </source>
</evidence>
<evidence type="ECO:0000256" key="3">
    <source>
        <dbReference type="ARBA" id="ARBA00021035"/>
    </source>
</evidence>
<dbReference type="InterPro" id="IPR022637">
    <property type="entry name" value="DNA_polIII_beta_cen"/>
</dbReference>
<evidence type="ECO:0000256" key="10">
    <source>
        <dbReference type="ARBA" id="ARBA00030988"/>
    </source>
</evidence>
<evidence type="ECO:0000256" key="8">
    <source>
        <dbReference type="ARBA" id="ARBA00022932"/>
    </source>
</evidence>
<keyword evidence="7" id="KW-0235">DNA replication</keyword>
<name>A0A6C8X690_STEMA</name>
<evidence type="ECO:0000256" key="6">
    <source>
        <dbReference type="ARBA" id="ARBA00022695"/>
    </source>
</evidence>
<dbReference type="InterPro" id="IPR001001">
    <property type="entry name" value="DNA_polIII_beta"/>
</dbReference>
<evidence type="ECO:0000256" key="4">
    <source>
        <dbReference type="ARBA" id="ARBA00022490"/>
    </source>
</evidence>
<dbReference type="Proteomes" id="UP001214521">
    <property type="component" value="Unassembled WGS sequence"/>
</dbReference>
<dbReference type="Proteomes" id="UP000625930">
    <property type="component" value="Unassembled WGS sequence"/>
</dbReference>
<comment type="caution">
    <text evidence="14">The sequence shown here is derived from an EMBL/GenBank/DDBJ whole genome shotgun (WGS) entry which is preliminary data.</text>
</comment>
<dbReference type="InterPro" id="IPR046938">
    <property type="entry name" value="DNA_clamp_sf"/>
</dbReference>
<dbReference type="RefSeq" id="WP_005412385.1">
    <property type="nucleotide sequence ID" value="NZ_AP021908.1"/>
</dbReference>
<protein>
    <recommendedName>
        <fullName evidence="3">Beta sliding clamp</fullName>
    </recommendedName>
    <alternativeName>
        <fullName evidence="11">Beta-clamp processivity factor</fullName>
    </alternativeName>
    <alternativeName>
        <fullName evidence="10">DNA polymerase III beta sliding clamp subunit</fullName>
    </alternativeName>
</protein>
<keyword evidence="8" id="KW-0239">DNA-directed DNA polymerase</keyword>
<dbReference type="GO" id="GO:0008408">
    <property type="term" value="F:3'-5' exonuclease activity"/>
    <property type="evidence" value="ECO:0007669"/>
    <property type="project" value="InterPro"/>
</dbReference>
<dbReference type="Pfam" id="PF02767">
    <property type="entry name" value="DNA_pol3_beta_2"/>
    <property type="match status" value="1"/>
</dbReference>
<dbReference type="PANTHER" id="PTHR30478">
    <property type="entry name" value="DNA POLYMERASE III SUBUNIT BETA"/>
    <property type="match status" value="1"/>
</dbReference>
<dbReference type="AlphaFoldDB" id="A0A6C8X690"/>
<comment type="subcellular location">
    <subcellularLocation>
        <location evidence="1">Cytoplasm</location>
    </subcellularLocation>
</comment>
<dbReference type="GO" id="GO:0005737">
    <property type="term" value="C:cytoplasm"/>
    <property type="evidence" value="ECO:0007669"/>
    <property type="project" value="UniProtKB-SubCell"/>
</dbReference>
<dbReference type="EMBL" id="JADUNP010000002">
    <property type="protein sequence ID" value="MBH1650848.1"/>
    <property type="molecule type" value="Genomic_DNA"/>
</dbReference>
<reference evidence="14" key="1">
    <citation type="submission" date="2020-11" db="EMBL/GenBank/DDBJ databases">
        <title>Enhanced detection system for hospital associated transmission using whole genome sequencing surveillance.</title>
        <authorList>
            <person name="Harrison L.H."/>
            <person name="Van Tyne D."/>
            <person name="Marsh J.W."/>
            <person name="Griffith M.P."/>
            <person name="Snyder D.J."/>
            <person name="Cooper V.S."/>
            <person name="Mustapha M."/>
        </authorList>
    </citation>
    <scope>NUCLEOTIDE SEQUENCE</scope>
    <source>
        <strain evidence="14">STEN00091</strain>
    </source>
</reference>
<evidence type="ECO:0000256" key="2">
    <source>
        <dbReference type="ARBA" id="ARBA00010752"/>
    </source>
</evidence>
<organism evidence="14 15">
    <name type="scientific">Stenotrophomonas maltophilia</name>
    <name type="common">Pseudomonas maltophilia</name>
    <name type="synonym">Xanthomonas maltophilia</name>
    <dbReference type="NCBI Taxonomy" id="40324"/>
    <lineage>
        <taxon>Bacteria</taxon>
        <taxon>Pseudomonadati</taxon>
        <taxon>Pseudomonadota</taxon>
        <taxon>Gammaproteobacteria</taxon>
        <taxon>Lysobacterales</taxon>
        <taxon>Lysobacteraceae</taxon>
        <taxon>Stenotrophomonas</taxon>
        <taxon>Stenotrophomonas maltophilia group</taxon>
    </lineage>
</organism>
<evidence type="ECO:0000256" key="11">
    <source>
        <dbReference type="ARBA" id="ARBA00033276"/>
    </source>
</evidence>
<evidence type="ECO:0000256" key="7">
    <source>
        <dbReference type="ARBA" id="ARBA00022705"/>
    </source>
</evidence>
<evidence type="ECO:0000313" key="15">
    <source>
        <dbReference type="Proteomes" id="UP000625930"/>
    </source>
</evidence>
<dbReference type="GO" id="GO:0003677">
    <property type="term" value="F:DNA binding"/>
    <property type="evidence" value="ECO:0007669"/>
    <property type="project" value="UniProtKB-KW"/>
</dbReference>
<dbReference type="SUPFAM" id="SSF55979">
    <property type="entry name" value="DNA clamp"/>
    <property type="match status" value="1"/>
</dbReference>
<gene>
    <name evidence="14" type="ORF">I5U67_01480</name>
    <name evidence="13" type="ORF">QEK83_001297</name>
</gene>
<sequence>MNKIPSALIAAALHVAPKNDVRFYLNGVLIESHADGAIIVATDGHRMLVVRTSLPWDIGKIIVPRNACELVAKMKGDVYFSAVGDASRFKAERGGQAIEFAAVDGTYPDWRAAVSKPNELKLSGFAPAVLEGVVKAAGVICKAFGGKATSLIPVTGGDVAAMFGIGGITDPSIRCASLIVMPMRDSSYPEALCSDALRA</sequence>
<dbReference type="GO" id="GO:0006271">
    <property type="term" value="P:DNA strand elongation involved in DNA replication"/>
    <property type="evidence" value="ECO:0007669"/>
    <property type="project" value="TreeGrafter"/>
</dbReference>
<evidence type="ECO:0000313" key="14">
    <source>
        <dbReference type="EMBL" id="MBH1650848.1"/>
    </source>
</evidence>
<accession>A0A6C8X690</accession>
<keyword evidence="6" id="KW-0548">Nucleotidyltransferase</keyword>
<evidence type="ECO:0000256" key="5">
    <source>
        <dbReference type="ARBA" id="ARBA00022679"/>
    </source>
</evidence>
<feature type="domain" description="DNA polymerase III beta sliding clamp central" evidence="12">
    <location>
        <begin position="15"/>
        <end position="109"/>
    </location>
</feature>
<evidence type="ECO:0000256" key="1">
    <source>
        <dbReference type="ARBA" id="ARBA00004496"/>
    </source>
</evidence>
<keyword evidence="4" id="KW-0963">Cytoplasm</keyword>
<evidence type="ECO:0000256" key="9">
    <source>
        <dbReference type="ARBA" id="ARBA00023125"/>
    </source>
</evidence>
<keyword evidence="5" id="KW-0808">Transferase</keyword>
<comment type="similarity">
    <text evidence="2">Belongs to the beta sliding clamp family.</text>
</comment>
<keyword evidence="9" id="KW-0238">DNA-binding</keyword>
<dbReference type="GO" id="GO:0003887">
    <property type="term" value="F:DNA-directed DNA polymerase activity"/>
    <property type="evidence" value="ECO:0007669"/>
    <property type="project" value="UniProtKB-KW"/>
</dbReference>
<proteinExistence type="inferred from homology"/>
<reference evidence="13" key="2">
    <citation type="submission" date="2022-07" db="EMBL/GenBank/DDBJ databases">
        <authorList>
            <consortium name="Clinical and Environmental Microbiology Branch: Whole genome sequencing antimicrobial resistance pathogens in the healthcare setting"/>
        </authorList>
    </citation>
    <scope>NUCLEOTIDE SEQUENCE</scope>
    <source>
        <strain evidence="13">Stenotrophomonas_maltophilia_2021CK-00905</strain>
    </source>
</reference>